<proteinExistence type="predicted"/>
<dbReference type="AlphaFoldDB" id="A0A4Y2BDC1"/>
<keyword evidence="3" id="KW-1185">Reference proteome</keyword>
<dbReference type="EMBL" id="BGPR01000064">
    <property type="protein sequence ID" value="GBL89365.1"/>
    <property type="molecule type" value="Genomic_DNA"/>
</dbReference>
<dbReference type="Proteomes" id="UP000499080">
    <property type="component" value="Unassembled WGS sequence"/>
</dbReference>
<gene>
    <name evidence="2" type="ORF">AVEN_225882_1</name>
</gene>
<evidence type="ECO:0000313" key="2">
    <source>
        <dbReference type="EMBL" id="GBL89365.1"/>
    </source>
</evidence>
<comment type="caution">
    <text evidence="2">The sequence shown here is derived from an EMBL/GenBank/DDBJ whole genome shotgun (WGS) entry which is preliminary data.</text>
</comment>
<organism evidence="2 3">
    <name type="scientific">Araneus ventricosus</name>
    <name type="common">Orbweaver spider</name>
    <name type="synonym">Epeira ventricosa</name>
    <dbReference type="NCBI Taxonomy" id="182803"/>
    <lineage>
        <taxon>Eukaryota</taxon>
        <taxon>Metazoa</taxon>
        <taxon>Ecdysozoa</taxon>
        <taxon>Arthropoda</taxon>
        <taxon>Chelicerata</taxon>
        <taxon>Arachnida</taxon>
        <taxon>Araneae</taxon>
        <taxon>Araneomorphae</taxon>
        <taxon>Entelegynae</taxon>
        <taxon>Araneoidea</taxon>
        <taxon>Araneidae</taxon>
        <taxon>Araneus</taxon>
    </lineage>
</organism>
<evidence type="ECO:0000256" key="1">
    <source>
        <dbReference type="SAM" id="MobiDB-lite"/>
    </source>
</evidence>
<feature type="region of interest" description="Disordered" evidence="1">
    <location>
        <begin position="52"/>
        <end position="71"/>
    </location>
</feature>
<feature type="compositionally biased region" description="Basic and acidic residues" evidence="1">
    <location>
        <begin position="62"/>
        <end position="71"/>
    </location>
</feature>
<evidence type="ECO:0000313" key="3">
    <source>
        <dbReference type="Proteomes" id="UP000499080"/>
    </source>
</evidence>
<reference evidence="2 3" key="1">
    <citation type="journal article" date="2019" name="Sci. Rep.">
        <title>Orb-weaving spider Araneus ventricosus genome elucidates the spidroin gene catalogue.</title>
        <authorList>
            <person name="Kono N."/>
            <person name="Nakamura H."/>
            <person name="Ohtoshi R."/>
            <person name="Moran D.A.P."/>
            <person name="Shinohara A."/>
            <person name="Yoshida Y."/>
            <person name="Fujiwara M."/>
            <person name="Mori M."/>
            <person name="Tomita M."/>
            <person name="Arakawa K."/>
        </authorList>
    </citation>
    <scope>NUCLEOTIDE SEQUENCE [LARGE SCALE GENOMIC DNA]</scope>
</reference>
<sequence>MALQVSHKRSSERMQCRRLASLMSELFIATTRETTDVLTRPRSTSILSVPTARNNANHGRNSRKDRPLERNFKVVIKKKRPLGNAYVQRSPTSSPWS</sequence>
<accession>A0A4Y2BDC1</accession>
<name>A0A4Y2BDC1_ARAVE</name>
<protein>
    <submittedName>
        <fullName evidence="2">Uncharacterized protein</fullName>
    </submittedName>
</protein>